<dbReference type="Proteomes" id="UP000839563">
    <property type="component" value="Unassembled WGS sequence"/>
</dbReference>
<gene>
    <name evidence="1" type="ORF">DK174_13705</name>
</gene>
<evidence type="ECO:0000313" key="1">
    <source>
        <dbReference type="EMBL" id="EAA0482968.1"/>
    </source>
</evidence>
<comment type="caution">
    <text evidence="1">The sequence shown here is derived from an EMBL/GenBank/DDBJ whole genome shotgun (WGS) entry which is preliminary data.</text>
</comment>
<accession>A0A3T2UX15</accession>
<reference evidence="1" key="1">
    <citation type="submission" date="2018-05" db="EMBL/GenBank/DDBJ databases">
        <authorList>
            <person name="Ashton P.M."/>
            <person name="Dallman T."/>
            <person name="Nair S."/>
            <person name="De Pinna E."/>
            <person name="Peters T."/>
            <person name="Grant K."/>
        </authorList>
    </citation>
    <scope>NUCLEOTIDE SEQUENCE [LARGE SCALE GENOMIC DNA]</scope>
    <source>
        <strain evidence="1">397720</strain>
    </source>
</reference>
<proteinExistence type="predicted"/>
<sequence length="68" mass="7660">MAFSGLALLPLAAPYPFRPFSFAGAIARKIVKLHQKPANRSYRSEASLLRGNRTKNFYVEIFSVDNDE</sequence>
<organism evidence="1">
    <name type="scientific">Shigella flexneri</name>
    <dbReference type="NCBI Taxonomy" id="623"/>
    <lineage>
        <taxon>Bacteria</taxon>
        <taxon>Pseudomonadati</taxon>
        <taxon>Pseudomonadota</taxon>
        <taxon>Gammaproteobacteria</taxon>
        <taxon>Enterobacterales</taxon>
        <taxon>Enterobacteriaceae</taxon>
        <taxon>Shigella</taxon>
    </lineage>
</organism>
<name>A0A3T2UX15_SHIFL</name>
<protein>
    <submittedName>
        <fullName evidence="1">Uncharacterized protein</fullName>
    </submittedName>
</protein>
<dbReference type="AlphaFoldDB" id="A0A3T2UX15"/>
<dbReference type="EMBL" id="AAAAHL010000091">
    <property type="protein sequence ID" value="EAA0482968.1"/>
    <property type="molecule type" value="Genomic_DNA"/>
</dbReference>